<dbReference type="SUPFAM" id="SSF54171">
    <property type="entry name" value="DNA-binding domain"/>
    <property type="match status" value="1"/>
</dbReference>
<dbReference type="InterPro" id="IPR001471">
    <property type="entry name" value="AP2/ERF_dom"/>
</dbReference>
<feature type="region of interest" description="Disordered" evidence="9">
    <location>
        <begin position="129"/>
        <end position="159"/>
    </location>
</feature>
<feature type="compositionally biased region" description="Low complexity" evidence="9">
    <location>
        <begin position="143"/>
        <end position="159"/>
    </location>
</feature>
<dbReference type="InterPro" id="IPR016177">
    <property type="entry name" value="DNA-bd_dom_sf"/>
</dbReference>
<dbReference type="Proteomes" id="UP001141806">
    <property type="component" value="Unassembled WGS sequence"/>
</dbReference>
<dbReference type="GO" id="GO:0045893">
    <property type="term" value="P:positive regulation of DNA-templated transcription"/>
    <property type="evidence" value="ECO:0007669"/>
    <property type="project" value="TreeGrafter"/>
</dbReference>
<comment type="caution">
    <text evidence="11">The sequence shown here is derived from an EMBL/GenBank/DDBJ whole genome shotgun (WGS) entry which is preliminary data.</text>
</comment>
<name>A0A9Q0QSF1_9MAGN</name>
<dbReference type="PANTHER" id="PTHR31241">
    <property type="entry name" value="DEHYDRATION-RESPONSIVE ELEMENT-BINDING PROTEIN 2C"/>
    <property type="match status" value="1"/>
</dbReference>
<protein>
    <recommendedName>
        <fullName evidence="10">AP2/ERF domain-containing protein</fullName>
    </recommendedName>
</protein>
<feature type="compositionally biased region" description="Basic residues" evidence="9">
    <location>
        <begin position="46"/>
        <end position="60"/>
    </location>
</feature>
<dbReference type="CDD" id="cd00018">
    <property type="entry name" value="AP2"/>
    <property type="match status" value="1"/>
</dbReference>
<dbReference type="GO" id="GO:0006950">
    <property type="term" value="P:response to stress"/>
    <property type="evidence" value="ECO:0007669"/>
    <property type="project" value="TreeGrafter"/>
</dbReference>
<feature type="region of interest" description="Disordered" evidence="9">
    <location>
        <begin position="31"/>
        <end position="71"/>
    </location>
</feature>
<evidence type="ECO:0000259" key="10">
    <source>
        <dbReference type="PROSITE" id="PS51032"/>
    </source>
</evidence>
<reference evidence="11" key="1">
    <citation type="journal article" date="2023" name="Plant J.">
        <title>The genome of the king protea, Protea cynaroides.</title>
        <authorList>
            <person name="Chang J."/>
            <person name="Duong T.A."/>
            <person name="Schoeman C."/>
            <person name="Ma X."/>
            <person name="Roodt D."/>
            <person name="Barker N."/>
            <person name="Li Z."/>
            <person name="Van de Peer Y."/>
            <person name="Mizrachi E."/>
        </authorList>
    </citation>
    <scope>NUCLEOTIDE SEQUENCE</scope>
    <source>
        <tissue evidence="11">Young leaves</tissue>
    </source>
</reference>
<evidence type="ECO:0000256" key="8">
    <source>
        <dbReference type="ARBA" id="ARBA00024343"/>
    </source>
</evidence>
<evidence type="ECO:0000256" key="7">
    <source>
        <dbReference type="ARBA" id="ARBA00023242"/>
    </source>
</evidence>
<comment type="subcellular location">
    <subcellularLocation>
        <location evidence="1">Nucleus</location>
    </subcellularLocation>
</comment>
<evidence type="ECO:0000256" key="9">
    <source>
        <dbReference type="SAM" id="MobiDB-lite"/>
    </source>
</evidence>
<proteinExistence type="inferred from homology"/>
<dbReference type="OrthoDB" id="550883at2759"/>
<dbReference type="Pfam" id="PF00847">
    <property type="entry name" value="AP2"/>
    <property type="match status" value="1"/>
</dbReference>
<evidence type="ECO:0000256" key="3">
    <source>
        <dbReference type="ARBA" id="ARBA00023016"/>
    </source>
</evidence>
<dbReference type="EMBL" id="JAMYWD010000005">
    <property type="protein sequence ID" value="KAJ4970004.1"/>
    <property type="molecule type" value="Genomic_DNA"/>
</dbReference>
<evidence type="ECO:0000256" key="2">
    <source>
        <dbReference type="ARBA" id="ARBA00023015"/>
    </source>
</evidence>
<dbReference type="FunFam" id="3.30.730.10:FF:000001">
    <property type="entry name" value="Ethylene-responsive transcription factor 2"/>
    <property type="match status" value="1"/>
</dbReference>
<dbReference type="InterPro" id="IPR036955">
    <property type="entry name" value="AP2/ERF_dom_sf"/>
</dbReference>
<evidence type="ECO:0000256" key="6">
    <source>
        <dbReference type="ARBA" id="ARBA00023163"/>
    </source>
</evidence>
<keyword evidence="4" id="KW-0238">DNA-binding</keyword>
<organism evidence="11 12">
    <name type="scientific">Protea cynaroides</name>
    <dbReference type="NCBI Taxonomy" id="273540"/>
    <lineage>
        <taxon>Eukaryota</taxon>
        <taxon>Viridiplantae</taxon>
        <taxon>Streptophyta</taxon>
        <taxon>Embryophyta</taxon>
        <taxon>Tracheophyta</taxon>
        <taxon>Spermatophyta</taxon>
        <taxon>Magnoliopsida</taxon>
        <taxon>Proteales</taxon>
        <taxon>Proteaceae</taxon>
        <taxon>Protea</taxon>
    </lineage>
</organism>
<evidence type="ECO:0000256" key="4">
    <source>
        <dbReference type="ARBA" id="ARBA00023125"/>
    </source>
</evidence>
<feature type="compositionally biased region" description="Basic and acidic residues" evidence="9">
    <location>
        <begin position="203"/>
        <end position="213"/>
    </location>
</feature>
<dbReference type="GO" id="GO:0003700">
    <property type="term" value="F:DNA-binding transcription factor activity"/>
    <property type="evidence" value="ECO:0007669"/>
    <property type="project" value="InterPro"/>
</dbReference>
<dbReference type="PROSITE" id="PS51032">
    <property type="entry name" value="AP2_ERF"/>
    <property type="match status" value="1"/>
</dbReference>
<evidence type="ECO:0000313" key="12">
    <source>
        <dbReference type="Proteomes" id="UP001141806"/>
    </source>
</evidence>
<comment type="similarity">
    <text evidence="8">Belongs to the AP2/ERF transcription factor family. ERF subfamily.</text>
</comment>
<dbReference type="GO" id="GO:0000976">
    <property type="term" value="F:transcription cis-regulatory region binding"/>
    <property type="evidence" value="ECO:0007669"/>
    <property type="project" value="TreeGrafter"/>
</dbReference>
<keyword evidence="7" id="KW-0539">Nucleus</keyword>
<dbReference type="PRINTS" id="PR00367">
    <property type="entry name" value="ETHRSPELEMNT"/>
</dbReference>
<gene>
    <name evidence="11" type="ORF">NE237_003103</name>
</gene>
<feature type="region of interest" description="Disordered" evidence="9">
    <location>
        <begin position="180"/>
        <end position="213"/>
    </location>
</feature>
<evidence type="ECO:0000256" key="5">
    <source>
        <dbReference type="ARBA" id="ARBA00023159"/>
    </source>
</evidence>
<dbReference type="PANTHER" id="PTHR31241:SF62">
    <property type="entry name" value="DEHYDRATION-RESPONSIVE ELEMENT-BINDING PROTEIN 2D"/>
    <property type="match status" value="1"/>
</dbReference>
<sequence>MSSQILPERKKKSRTRRNRYDAVAETLARWREFNENSDPTGDGGNRSRRVAAKGSKKGCMRGKGGPDNSRCNYRGVRQRTWGKWVAEIREPNRGSRLWLGTFSTALEAAQAYDEAARAMYGPGARLNLPESSVSKDSSKERCSTVTTPTTSTSESTTTTSNQFEFCSGAEESKWKLDFTPNVEPKHDEEESKINCRQSNAAEAKVEPKHDEEESKINCRQSLAAEAPLQMSIVKVEAKEEPSERMDSCAYTPCEPAREDMLSSDMFLPDFSMDEMFDVEELLGNLEDSKTLGGGLRQDCRIDPSMFGSSEKDHLQTDSPTNLSYQLQNPDAKLLGSLYHMQEAPSGVDYSYDFFKPTEADPAKQGADYSYGFDDYQGMLGFSDLDF</sequence>
<dbReference type="SMART" id="SM00380">
    <property type="entry name" value="AP2"/>
    <property type="match status" value="1"/>
</dbReference>
<dbReference type="GO" id="GO:0005634">
    <property type="term" value="C:nucleus"/>
    <property type="evidence" value="ECO:0007669"/>
    <property type="project" value="UniProtKB-SubCell"/>
</dbReference>
<feature type="compositionally biased region" description="Basic and acidic residues" evidence="9">
    <location>
        <begin position="183"/>
        <end position="193"/>
    </location>
</feature>
<feature type="region of interest" description="Disordered" evidence="9">
    <location>
        <begin position="1"/>
        <end position="20"/>
    </location>
</feature>
<evidence type="ECO:0000313" key="11">
    <source>
        <dbReference type="EMBL" id="KAJ4970004.1"/>
    </source>
</evidence>
<keyword evidence="12" id="KW-1185">Reference proteome</keyword>
<feature type="domain" description="AP2/ERF" evidence="10">
    <location>
        <begin position="72"/>
        <end position="129"/>
    </location>
</feature>
<keyword evidence="6" id="KW-0804">Transcription</keyword>
<keyword evidence="3" id="KW-0346">Stress response</keyword>
<dbReference type="Gene3D" id="3.30.730.10">
    <property type="entry name" value="AP2/ERF domain"/>
    <property type="match status" value="1"/>
</dbReference>
<keyword evidence="2" id="KW-0805">Transcription regulation</keyword>
<evidence type="ECO:0000256" key="1">
    <source>
        <dbReference type="ARBA" id="ARBA00004123"/>
    </source>
</evidence>
<dbReference type="AlphaFoldDB" id="A0A9Q0QSF1"/>
<accession>A0A9Q0QSF1</accession>
<keyword evidence="5" id="KW-0010">Activator</keyword>